<sequence>MRAICLAELDKTRPVVVLTRDRVLRAMTKVTVAPIMSTIKGLSVEVRVGRENGLDHESVISCDNIVTIPASKLGRTVGFLREPQESALAEAIVNAFDLRIEDLPVA</sequence>
<gene>
    <name evidence="3" type="ORF">EDD31_1229</name>
</gene>
<evidence type="ECO:0000313" key="3">
    <source>
        <dbReference type="EMBL" id="ROR72868.1"/>
    </source>
</evidence>
<dbReference type="GO" id="GO:0004521">
    <property type="term" value="F:RNA endonuclease activity"/>
    <property type="evidence" value="ECO:0007669"/>
    <property type="project" value="TreeGrafter"/>
</dbReference>
<protein>
    <submittedName>
        <fullName evidence="3">mRNA interferase MazF</fullName>
    </submittedName>
</protein>
<dbReference type="Pfam" id="PF02452">
    <property type="entry name" value="PemK_toxin"/>
    <property type="match status" value="1"/>
</dbReference>
<keyword evidence="4" id="KW-1185">Reference proteome</keyword>
<dbReference type="Gene3D" id="2.30.30.110">
    <property type="match status" value="1"/>
</dbReference>
<dbReference type="InterPro" id="IPR011067">
    <property type="entry name" value="Plasmid_toxin/cell-grow_inhib"/>
</dbReference>
<dbReference type="GO" id="GO:0003677">
    <property type="term" value="F:DNA binding"/>
    <property type="evidence" value="ECO:0007669"/>
    <property type="project" value="InterPro"/>
</dbReference>
<reference evidence="3 4" key="1">
    <citation type="submission" date="2018-11" db="EMBL/GenBank/DDBJ databases">
        <title>Sequencing the genomes of 1000 actinobacteria strains.</title>
        <authorList>
            <person name="Klenk H.-P."/>
        </authorList>
    </citation>
    <scope>NUCLEOTIDE SEQUENCE [LARGE SCALE GENOMIC DNA]</scope>
    <source>
        <strain evidence="3 4">DSM 11294</strain>
    </source>
</reference>
<proteinExistence type="inferred from homology"/>
<dbReference type="PANTHER" id="PTHR33988">
    <property type="entry name" value="ENDORIBONUCLEASE MAZF-RELATED"/>
    <property type="match status" value="1"/>
</dbReference>
<dbReference type="RefSeq" id="WP_123303375.1">
    <property type="nucleotide sequence ID" value="NZ_RKHK01000001.1"/>
</dbReference>
<dbReference type="GO" id="GO:0006402">
    <property type="term" value="P:mRNA catabolic process"/>
    <property type="evidence" value="ECO:0007669"/>
    <property type="project" value="TreeGrafter"/>
</dbReference>
<evidence type="ECO:0000256" key="2">
    <source>
        <dbReference type="ARBA" id="ARBA00022649"/>
    </source>
</evidence>
<dbReference type="GO" id="GO:0016075">
    <property type="term" value="P:rRNA catabolic process"/>
    <property type="evidence" value="ECO:0007669"/>
    <property type="project" value="TreeGrafter"/>
</dbReference>
<comment type="similarity">
    <text evidence="1">Belongs to the PemK/MazF family.</text>
</comment>
<dbReference type="Proteomes" id="UP000280668">
    <property type="component" value="Unassembled WGS sequence"/>
</dbReference>
<evidence type="ECO:0000256" key="1">
    <source>
        <dbReference type="ARBA" id="ARBA00007521"/>
    </source>
</evidence>
<name>A0A3N2BCB2_9MICO</name>
<dbReference type="AlphaFoldDB" id="A0A3N2BCB2"/>
<dbReference type="SUPFAM" id="SSF50118">
    <property type="entry name" value="Cell growth inhibitor/plasmid maintenance toxic component"/>
    <property type="match status" value="1"/>
</dbReference>
<evidence type="ECO:0000313" key="4">
    <source>
        <dbReference type="Proteomes" id="UP000280668"/>
    </source>
</evidence>
<dbReference type="PANTHER" id="PTHR33988:SF2">
    <property type="entry name" value="ENDORIBONUCLEASE MAZF"/>
    <property type="match status" value="1"/>
</dbReference>
<accession>A0A3N2BCB2</accession>
<keyword evidence="2" id="KW-1277">Toxin-antitoxin system</keyword>
<dbReference type="OrthoDB" id="5419693at2"/>
<organism evidence="3 4">
    <name type="scientific">Bogoriella caseilytica</name>
    <dbReference type="NCBI Taxonomy" id="56055"/>
    <lineage>
        <taxon>Bacteria</taxon>
        <taxon>Bacillati</taxon>
        <taxon>Actinomycetota</taxon>
        <taxon>Actinomycetes</taxon>
        <taxon>Micrococcales</taxon>
        <taxon>Bogoriellaceae</taxon>
        <taxon>Bogoriella</taxon>
    </lineage>
</organism>
<comment type="caution">
    <text evidence="3">The sequence shown here is derived from an EMBL/GenBank/DDBJ whole genome shotgun (WGS) entry which is preliminary data.</text>
</comment>
<dbReference type="InterPro" id="IPR003477">
    <property type="entry name" value="PemK-like"/>
</dbReference>
<dbReference type="EMBL" id="RKHK01000001">
    <property type="protein sequence ID" value="ROR72868.1"/>
    <property type="molecule type" value="Genomic_DNA"/>
</dbReference>